<gene>
    <name evidence="3" type="primary">fadB5</name>
    <name evidence="3" type="ORF">LMG27198_24510</name>
</gene>
<dbReference type="PROSITE" id="PS01162">
    <property type="entry name" value="QOR_ZETA_CRYSTAL"/>
    <property type="match status" value="1"/>
</dbReference>
<evidence type="ECO:0000256" key="1">
    <source>
        <dbReference type="ARBA" id="ARBA00023002"/>
    </source>
</evidence>
<dbReference type="SUPFAM" id="SSF51735">
    <property type="entry name" value="NAD(P)-binding Rossmann-fold domains"/>
    <property type="match status" value="1"/>
</dbReference>
<dbReference type="PANTHER" id="PTHR44054:SF1">
    <property type="entry name" value="SYNAPTIC VESICLE MEMBRANE PROTEIN VAT-1 HOMOLOG"/>
    <property type="match status" value="1"/>
</dbReference>
<dbReference type="AlphaFoldDB" id="A0A9W6LSM1"/>
<evidence type="ECO:0000259" key="2">
    <source>
        <dbReference type="SMART" id="SM00829"/>
    </source>
</evidence>
<dbReference type="InterPro" id="IPR011032">
    <property type="entry name" value="GroES-like_sf"/>
</dbReference>
<name>A0A9W6LSM1_9HYPH</name>
<keyword evidence="1" id="KW-0560">Oxidoreductase</keyword>
<sequence length="340" mass="36878">MRQVWITKAGRPEVLRVKEAPDPEPKAGDVRIRVEASGVNFADILARLGIYPDLPGLPAVVGYEVAGRVDAVGAGVDQGWIGRDVFAATRFGGYSDVICAPEDQVFIRPADMSAEEGAALPVNYLTAWQLVVVMGALKPGETMLVHSAGGGVGVAATQIAKHIGARVIGVASQWKHAELEKLGADHLVDMRREDLQKRVTDITGGRGVELVLDPNAGPSFRKSFQMLAPTGRLGMFGVSSFVNGKERDLLNLLRALIGTPLFQFMPMTLINANKGAFGVNLGRMWGETDRMRGWGMELLALWEKGAIRPRIDRVFSFDDAAAAHDYLQDRRNLGKVLLKP</sequence>
<dbReference type="Proteomes" id="UP001144323">
    <property type="component" value="Unassembled WGS sequence"/>
</dbReference>
<dbReference type="PANTHER" id="PTHR44054">
    <property type="entry name" value="SYNAPTIC VESICLE MEMBRANE PROTEIN VAT-1 HOMOLOG-LIKE"/>
    <property type="match status" value="1"/>
</dbReference>
<reference evidence="3" key="1">
    <citation type="journal article" date="2023" name="Int. J. Syst. Evol. Microbiol.">
        <title>Methylocystis iwaonis sp. nov., a type II methane-oxidizing bacterium from surface soil of a rice paddy field in Japan, and emended description of the genus Methylocystis (ex Whittenbury et al. 1970) Bowman et al. 1993.</title>
        <authorList>
            <person name="Kaise H."/>
            <person name="Sawadogo J.B."/>
            <person name="Alam M.S."/>
            <person name="Ueno C."/>
            <person name="Dianou D."/>
            <person name="Shinjo R."/>
            <person name="Asakawa S."/>
        </authorList>
    </citation>
    <scope>NUCLEOTIDE SEQUENCE</scope>
    <source>
        <strain evidence="3">LMG27198</strain>
    </source>
</reference>
<dbReference type="CDD" id="cd08275">
    <property type="entry name" value="MDR3"/>
    <property type="match status" value="1"/>
</dbReference>
<dbReference type="Pfam" id="PF00107">
    <property type="entry name" value="ADH_zinc_N"/>
    <property type="match status" value="1"/>
</dbReference>
<dbReference type="InterPro" id="IPR052100">
    <property type="entry name" value="SV-ATPase_mito-regulator"/>
</dbReference>
<dbReference type="Pfam" id="PF08240">
    <property type="entry name" value="ADH_N"/>
    <property type="match status" value="1"/>
</dbReference>
<organism evidence="3 4">
    <name type="scientific">Methylocystis echinoides</name>
    <dbReference type="NCBI Taxonomy" id="29468"/>
    <lineage>
        <taxon>Bacteria</taxon>
        <taxon>Pseudomonadati</taxon>
        <taxon>Pseudomonadota</taxon>
        <taxon>Alphaproteobacteria</taxon>
        <taxon>Hyphomicrobiales</taxon>
        <taxon>Methylocystaceae</taxon>
        <taxon>Methylocystis</taxon>
    </lineage>
</organism>
<protein>
    <submittedName>
        <fullName evidence="3">Oxidoreductase</fullName>
    </submittedName>
</protein>
<accession>A0A9W6LSM1</accession>
<evidence type="ECO:0000313" key="3">
    <source>
        <dbReference type="EMBL" id="GLI93459.1"/>
    </source>
</evidence>
<dbReference type="RefSeq" id="WP_281803279.1">
    <property type="nucleotide sequence ID" value="NZ_BSEC01000001.1"/>
</dbReference>
<dbReference type="InterPro" id="IPR013149">
    <property type="entry name" value="ADH-like_C"/>
</dbReference>
<dbReference type="EMBL" id="BSEC01000001">
    <property type="protein sequence ID" value="GLI93459.1"/>
    <property type="molecule type" value="Genomic_DNA"/>
</dbReference>
<keyword evidence="4" id="KW-1185">Reference proteome</keyword>
<comment type="caution">
    <text evidence="3">The sequence shown here is derived from an EMBL/GenBank/DDBJ whole genome shotgun (WGS) entry which is preliminary data.</text>
</comment>
<feature type="domain" description="Enoyl reductase (ER)" evidence="2">
    <location>
        <begin position="10"/>
        <end position="338"/>
    </location>
</feature>
<dbReference type="InterPro" id="IPR036291">
    <property type="entry name" value="NAD(P)-bd_dom_sf"/>
</dbReference>
<dbReference type="Gene3D" id="3.40.50.720">
    <property type="entry name" value="NAD(P)-binding Rossmann-like Domain"/>
    <property type="match status" value="1"/>
</dbReference>
<dbReference type="InterPro" id="IPR002364">
    <property type="entry name" value="Quin_OxRdtase/zeta-crystal_CS"/>
</dbReference>
<dbReference type="Gene3D" id="3.90.180.10">
    <property type="entry name" value="Medium-chain alcohol dehydrogenases, catalytic domain"/>
    <property type="match status" value="1"/>
</dbReference>
<dbReference type="InterPro" id="IPR020843">
    <property type="entry name" value="ER"/>
</dbReference>
<dbReference type="GO" id="GO:0008270">
    <property type="term" value="F:zinc ion binding"/>
    <property type="evidence" value="ECO:0007669"/>
    <property type="project" value="InterPro"/>
</dbReference>
<dbReference type="SMART" id="SM00829">
    <property type="entry name" value="PKS_ER"/>
    <property type="match status" value="1"/>
</dbReference>
<dbReference type="SUPFAM" id="SSF50129">
    <property type="entry name" value="GroES-like"/>
    <property type="match status" value="1"/>
</dbReference>
<dbReference type="InterPro" id="IPR013154">
    <property type="entry name" value="ADH-like_N"/>
</dbReference>
<dbReference type="GO" id="GO:0016491">
    <property type="term" value="F:oxidoreductase activity"/>
    <property type="evidence" value="ECO:0007669"/>
    <property type="project" value="UniProtKB-KW"/>
</dbReference>
<proteinExistence type="predicted"/>
<evidence type="ECO:0000313" key="4">
    <source>
        <dbReference type="Proteomes" id="UP001144323"/>
    </source>
</evidence>